<protein>
    <submittedName>
        <fullName evidence="1">Unannotated protein</fullName>
    </submittedName>
</protein>
<accession>A0A6J7BZ04</accession>
<dbReference type="AlphaFoldDB" id="A0A6J7BZ04"/>
<reference evidence="1" key="1">
    <citation type="submission" date="2020-05" db="EMBL/GenBank/DDBJ databases">
        <authorList>
            <person name="Chiriac C."/>
            <person name="Salcher M."/>
            <person name="Ghai R."/>
            <person name="Kavagutti S V."/>
        </authorList>
    </citation>
    <scope>NUCLEOTIDE SEQUENCE</scope>
</reference>
<organism evidence="1">
    <name type="scientific">freshwater metagenome</name>
    <dbReference type="NCBI Taxonomy" id="449393"/>
    <lineage>
        <taxon>unclassified sequences</taxon>
        <taxon>metagenomes</taxon>
        <taxon>ecological metagenomes</taxon>
    </lineage>
</organism>
<evidence type="ECO:0000313" key="1">
    <source>
        <dbReference type="EMBL" id="CAB4850620.1"/>
    </source>
</evidence>
<sequence length="144" mass="14978">MKLTGGGVLALAALAAVGYVAWQVVSKKKEIGQAISDLGNQVNPLSNTNVVITSADKAVQAVTGMKDDTLAGAVWRWWNPDQEAIDNQITAPTPAGPTAEKLAAIYKQIGSYQADQNNDLSTLGYSIGFTSNAGGAATGRTMRP</sequence>
<dbReference type="EMBL" id="CAFBIX010000075">
    <property type="protein sequence ID" value="CAB4850620.1"/>
    <property type="molecule type" value="Genomic_DNA"/>
</dbReference>
<proteinExistence type="predicted"/>
<name>A0A6J7BZ04_9ZZZZ</name>
<gene>
    <name evidence="1" type="ORF">UFOPK3278_01277</name>
</gene>